<reference evidence="1 2" key="1">
    <citation type="submission" date="2016-06" db="EMBL/GenBank/DDBJ databases">
        <title>Genome sequence of Clostridium acetireducens DSM 10703.</title>
        <authorList>
            <person name="Poehlein A."/>
            <person name="Fluechter S."/>
            <person name="Duerre P."/>
            <person name="Daniel R."/>
        </authorList>
    </citation>
    <scope>NUCLEOTIDE SEQUENCE [LARGE SCALE GENOMIC DNA]</scope>
    <source>
        <strain evidence="1 2">DSM 10703</strain>
    </source>
</reference>
<dbReference type="RefSeq" id="WP_070110341.1">
    <property type="nucleotide sequence ID" value="NZ_LZFO01000017.1"/>
</dbReference>
<protein>
    <submittedName>
        <fullName evidence="1">Uncharacterized protein</fullName>
    </submittedName>
</protein>
<comment type="caution">
    <text evidence="1">The sequence shown here is derived from an EMBL/GenBank/DDBJ whole genome shotgun (WGS) entry which is preliminary data.</text>
</comment>
<sequence>MELNNLVSSMLQDYAYILKGTVFDDNIKDAVAEIIIKIPLEIQNKFENKYCINDLLIGHVSIVGVYKGLVEEESISSNTFTYLQDIGIRQNQSSETTSKIIKSATRPVANQKSSDDTINFFPYLFSSYVPFYYDGNNMLDTNISKNDLNIVLKISLP</sequence>
<gene>
    <name evidence="1" type="ORF">CLOACE_13510</name>
</gene>
<keyword evidence="2" id="KW-1185">Reference proteome</keyword>
<dbReference type="Proteomes" id="UP000175744">
    <property type="component" value="Unassembled WGS sequence"/>
</dbReference>
<evidence type="ECO:0000313" key="2">
    <source>
        <dbReference type="Proteomes" id="UP000175744"/>
    </source>
</evidence>
<proteinExistence type="predicted"/>
<accession>A0A1E8EYC7</accession>
<dbReference type="EMBL" id="LZFO01000017">
    <property type="protein sequence ID" value="OFI05970.1"/>
    <property type="molecule type" value="Genomic_DNA"/>
</dbReference>
<dbReference type="PATRIC" id="fig|1121290.3.peg.1330"/>
<dbReference type="STRING" id="1121290.CLAOCE_13510"/>
<name>A0A1E8EYC7_9CLOT</name>
<dbReference type="AlphaFoldDB" id="A0A1E8EYC7"/>
<evidence type="ECO:0000313" key="1">
    <source>
        <dbReference type="EMBL" id="OFI05970.1"/>
    </source>
</evidence>
<organism evidence="1 2">
    <name type="scientific">Clostridium acetireducens DSM 10703</name>
    <dbReference type="NCBI Taxonomy" id="1121290"/>
    <lineage>
        <taxon>Bacteria</taxon>
        <taxon>Bacillati</taxon>
        <taxon>Bacillota</taxon>
        <taxon>Clostridia</taxon>
        <taxon>Eubacteriales</taxon>
        <taxon>Clostridiaceae</taxon>
        <taxon>Clostridium</taxon>
    </lineage>
</organism>
<dbReference type="OrthoDB" id="1335245at2"/>